<dbReference type="InterPro" id="IPR036291">
    <property type="entry name" value="NAD(P)-bd_dom_sf"/>
</dbReference>
<proteinExistence type="inferred from homology"/>
<dbReference type="EMBL" id="VDMD01000001">
    <property type="protein sequence ID" value="TRM70031.1"/>
    <property type="molecule type" value="Genomic_DNA"/>
</dbReference>
<evidence type="ECO:0000256" key="2">
    <source>
        <dbReference type="ARBA" id="ARBA00022857"/>
    </source>
</evidence>
<keyword evidence="3" id="KW-0560">Oxidoreductase</keyword>
<dbReference type="PRINTS" id="PR00081">
    <property type="entry name" value="GDHRDH"/>
</dbReference>
<dbReference type="SUPFAM" id="SSF51735">
    <property type="entry name" value="NAD(P)-binding Rossmann-fold domains"/>
    <property type="match status" value="1"/>
</dbReference>
<comment type="similarity">
    <text evidence="1">Belongs to the short-chain dehydrogenases/reductases (SDR) family.</text>
</comment>
<dbReference type="PANTHER" id="PTHR43544:SF7">
    <property type="entry name" value="NADB-LER2"/>
    <property type="match status" value="1"/>
</dbReference>
<evidence type="ECO:0000313" key="4">
    <source>
        <dbReference type="EMBL" id="TRM70031.1"/>
    </source>
</evidence>
<dbReference type="Gene3D" id="3.40.50.720">
    <property type="entry name" value="NAD(P)-binding Rossmann-like Domain"/>
    <property type="match status" value="1"/>
</dbReference>
<evidence type="ECO:0000256" key="1">
    <source>
        <dbReference type="ARBA" id="ARBA00006484"/>
    </source>
</evidence>
<gene>
    <name evidence="4" type="ORF">BD626DRAFT_544557</name>
</gene>
<dbReference type="InterPro" id="IPR020904">
    <property type="entry name" value="Sc_DH/Rdtase_CS"/>
</dbReference>
<dbReference type="CDD" id="cd05325">
    <property type="entry name" value="carb_red_sniffer_like_SDR_c"/>
    <property type="match status" value="1"/>
</dbReference>
<dbReference type="AlphaFoldDB" id="A0A550CZ09"/>
<dbReference type="Proteomes" id="UP000320762">
    <property type="component" value="Unassembled WGS sequence"/>
</dbReference>
<name>A0A550CZ09_9AGAR</name>
<evidence type="ECO:0000313" key="5">
    <source>
        <dbReference type="Proteomes" id="UP000320762"/>
    </source>
</evidence>
<accession>A0A550CZ09</accession>
<dbReference type="InterPro" id="IPR051468">
    <property type="entry name" value="Fungal_SecMetab_SDRs"/>
</dbReference>
<dbReference type="PROSITE" id="PS00061">
    <property type="entry name" value="ADH_SHORT"/>
    <property type="match status" value="1"/>
</dbReference>
<dbReference type="Pfam" id="PF00106">
    <property type="entry name" value="adh_short"/>
    <property type="match status" value="1"/>
</dbReference>
<evidence type="ECO:0008006" key="6">
    <source>
        <dbReference type="Google" id="ProtNLM"/>
    </source>
</evidence>
<dbReference type="OrthoDB" id="9876299at2759"/>
<reference evidence="4 5" key="1">
    <citation type="journal article" date="2019" name="New Phytol.">
        <title>Comparative genomics reveals unique wood-decay strategies and fruiting body development in the Schizophyllaceae.</title>
        <authorList>
            <person name="Almasi E."/>
            <person name="Sahu N."/>
            <person name="Krizsan K."/>
            <person name="Balint B."/>
            <person name="Kovacs G.M."/>
            <person name="Kiss B."/>
            <person name="Cseklye J."/>
            <person name="Drula E."/>
            <person name="Henrissat B."/>
            <person name="Nagy I."/>
            <person name="Chovatia M."/>
            <person name="Adam C."/>
            <person name="LaButti K."/>
            <person name="Lipzen A."/>
            <person name="Riley R."/>
            <person name="Grigoriev I.V."/>
            <person name="Nagy L.G."/>
        </authorList>
    </citation>
    <scope>NUCLEOTIDE SEQUENCE [LARGE SCALE GENOMIC DNA]</scope>
    <source>
        <strain evidence="4 5">NL-1724</strain>
    </source>
</reference>
<dbReference type="GO" id="GO:0016491">
    <property type="term" value="F:oxidoreductase activity"/>
    <property type="evidence" value="ECO:0007669"/>
    <property type="project" value="UniProtKB-KW"/>
</dbReference>
<protein>
    <recommendedName>
        <fullName evidence="6">NAD(P)-binding protein</fullName>
    </recommendedName>
</protein>
<dbReference type="GO" id="GO:0005737">
    <property type="term" value="C:cytoplasm"/>
    <property type="evidence" value="ECO:0007669"/>
    <property type="project" value="TreeGrafter"/>
</dbReference>
<keyword evidence="5" id="KW-1185">Reference proteome</keyword>
<comment type="caution">
    <text evidence="4">The sequence shown here is derived from an EMBL/GenBank/DDBJ whole genome shotgun (WGS) entry which is preliminary data.</text>
</comment>
<keyword evidence="2" id="KW-0521">NADP</keyword>
<sequence>MPSTVYLVTGANRGIGLAITSQLAARSDAVVFAGVRNPSAADELNALVSTHPGRVHVLKKSRRSPDVLDVVIANAGMSDCFTSPLETPPEEMIKHFDVNTNGPLVLFQATYELLRASPSPKFVPVTSGFASITIGPDLPMNVLAYGTSKAALNWMTRKLHHSYSDLIVFPISPGGVDTDMAKDSLAKDPGMKQIMEKFPLISANESARGILGQVDVATRETHGGQFVDYTGLGKWAW</sequence>
<organism evidence="4 5">
    <name type="scientific">Schizophyllum amplum</name>
    <dbReference type="NCBI Taxonomy" id="97359"/>
    <lineage>
        <taxon>Eukaryota</taxon>
        <taxon>Fungi</taxon>
        <taxon>Dikarya</taxon>
        <taxon>Basidiomycota</taxon>
        <taxon>Agaricomycotina</taxon>
        <taxon>Agaricomycetes</taxon>
        <taxon>Agaricomycetidae</taxon>
        <taxon>Agaricales</taxon>
        <taxon>Schizophyllaceae</taxon>
        <taxon>Schizophyllum</taxon>
    </lineage>
</organism>
<evidence type="ECO:0000256" key="3">
    <source>
        <dbReference type="ARBA" id="ARBA00023002"/>
    </source>
</evidence>
<dbReference type="InterPro" id="IPR002347">
    <property type="entry name" value="SDR_fam"/>
</dbReference>
<dbReference type="PANTHER" id="PTHR43544">
    <property type="entry name" value="SHORT-CHAIN DEHYDROGENASE/REDUCTASE"/>
    <property type="match status" value="1"/>
</dbReference>